<keyword evidence="3" id="KW-1185">Reference proteome</keyword>
<gene>
    <name evidence="2" type="ORF">LK12_00275</name>
</gene>
<evidence type="ECO:0008006" key="4">
    <source>
        <dbReference type="Google" id="ProtNLM"/>
    </source>
</evidence>
<dbReference type="InterPro" id="IPR010131">
    <property type="entry name" value="MdtP/NodT-like"/>
</dbReference>
<feature type="compositionally biased region" description="Low complexity" evidence="1">
    <location>
        <begin position="21"/>
        <end position="32"/>
    </location>
</feature>
<name>A0A0B1ZWT1_9SPHN</name>
<organism evidence="2 3">
    <name type="scientific">Novosphingobium malaysiense</name>
    <dbReference type="NCBI Taxonomy" id="1348853"/>
    <lineage>
        <taxon>Bacteria</taxon>
        <taxon>Pseudomonadati</taxon>
        <taxon>Pseudomonadota</taxon>
        <taxon>Alphaproteobacteria</taxon>
        <taxon>Sphingomonadales</taxon>
        <taxon>Sphingomonadaceae</taxon>
        <taxon>Novosphingobium</taxon>
    </lineage>
</organism>
<evidence type="ECO:0000313" key="2">
    <source>
        <dbReference type="EMBL" id="KHK93597.1"/>
    </source>
</evidence>
<dbReference type="EMBL" id="JTDI01000001">
    <property type="protein sequence ID" value="KHK93597.1"/>
    <property type="molecule type" value="Genomic_DNA"/>
</dbReference>
<sequence>MALLLMPLIAAGCSHVSSETGADAPVAPPVEAADGEGKDEAPGYWWQETGDAVMSDLVDEGLDQDRKMACEAIGLRNESARSEARGKRLDVKIGRLFSTRDSEADDALHLAHAYRHAEHRAQLAADIAEAYIRVRRLQEVLALRKSLHDQYADNAQIAAFRREAGLVSGIDTGLAGSLLAVSETGLQTTREQYQEAVANLARISNTDAERLHRVIGEKGKLPDIAIKPPGPDEPDLARRADLLSLRHQLIAQLIRQGMEPATLDVTDAAESGDSIGVNFATQARVAYRSAREAALAEVVRARKAVAAAAQREADLVQTAVQARRTVEEARLAYRSGTGDFATLFVAEAAALAIEEAKVAARADLADATIRMWSVLGGGWENADLTPAVPEQDSGEVLVCE</sequence>
<dbReference type="SUPFAM" id="SSF56954">
    <property type="entry name" value="Outer membrane efflux proteins (OEP)"/>
    <property type="match status" value="1"/>
</dbReference>
<accession>A0A0B1ZWT1</accession>
<protein>
    <recommendedName>
        <fullName evidence="4">RND transporter</fullName>
    </recommendedName>
</protein>
<proteinExistence type="predicted"/>
<feature type="region of interest" description="Disordered" evidence="1">
    <location>
        <begin position="18"/>
        <end position="43"/>
    </location>
</feature>
<evidence type="ECO:0000256" key="1">
    <source>
        <dbReference type="SAM" id="MobiDB-lite"/>
    </source>
</evidence>
<comment type="caution">
    <text evidence="2">The sequence shown here is derived from an EMBL/GenBank/DDBJ whole genome shotgun (WGS) entry which is preliminary data.</text>
</comment>
<dbReference type="Gene3D" id="1.20.1600.10">
    <property type="entry name" value="Outer membrane efflux proteins (OEP)"/>
    <property type="match status" value="1"/>
</dbReference>
<dbReference type="Proteomes" id="UP000031057">
    <property type="component" value="Unassembled WGS sequence"/>
</dbReference>
<dbReference type="AlphaFoldDB" id="A0A0B1ZWT1"/>
<dbReference type="PANTHER" id="PTHR30203">
    <property type="entry name" value="OUTER MEMBRANE CATION EFFLUX PROTEIN"/>
    <property type="match status" value="1"/>
</dbReference>
<dbReference type="STRING" id="1348853.LK12_00275"/>
<evidence type="ECO:0000313" key="3">
    <source>
        <dbReference type="Proteomes" id="UP000031057"/>
    </source>
</evidence>
<reference evidence="2 3" key="1">
    <citation type="submission" date="2014-10" db="EMBL/GenBank/DDBJ databases">
        <title>Genome sequence of Novosphingobium malaysiense MUSC 273(T).</title>
        <authorList>
            <person name="Lee L.-H."/>
        </authorList>
    </citation>
    <scope>NUCLEOTIDE SEQUENCE [LARGE SCALE GENOMIC DNA]</scope>
    <source>
        <strain evidence="2 3">MUSC 273</strain>
    </source>
</reference>